<dbReference type="AlphaFoldDB" id="A0ABD3UQ96"/>
<evidence type="ECO:0000256" key="4">
    <source>
        <dbReference type="SAM" id="MobiDB-lite"/>
    </source>
</evidence>
<evidence type="ECO:0008006" key="10">
    <source>
        <dbReference type="Google" id="ProtNLM"/>
    </source>
</evidence>
<feature type="coiled-coil region" evidence="3">
    <location>
        <begin position="304"/>
        <end position="356"/>
    </location>
</feature>
<dbReference type="InterPro" id="IPR018556">
    <property type="entry name" value="SPIN90/Ldb17_LRD"/>
</dbReference>
<dbReference type="InterPro" id="IPR003646">
    <property type="entry name" value="SH3-like_bac-type"/>
</dbReference>
<dbReference type="Proteomes" id="UP001634394">
    <property type="component" value="Unassembled WGS sequence"/>
</dbReference>
<feature type="compositionally biased region" description="Basic and acidic residues" evidence="4">
    <location>
        <begin position="132"/>
        <end position="160"/>
    </location>
</feature>
<feature type="domain" description="SH3" evidence="6">
    <location>
        <begin position="1"/>
        <end position="57"/>
    </location>
</feature>
<evidence type="ECO:0000256" key="2">
    <source>
        <dbReference type="PROSITE-ProRule" id="PRU00192"/>
    </source>
</evidence>
<dbReference type="PANTHER" id="PTHR13357:SF1">
    <property type="entry name" value="NCK-INTERACTING PROTEIN WITH SH3 DOMAIN"/>
    <property type="match status" value="1"/>
</dbReference>
<comment type="caution">
    <text evidence="8">The sequence shown here is derived from an EMBL/GenBank/DDBJ whole genome shotgun (WGS) entry which is preliminary data.</text>
</comment>
<dbReference type="Pfam" id="PF00018">
    <property type="entry name" value="SH3_1"/>
    <property type="match status" value="1"/>
</dbReference>
<keyword evidence="5" id="KW-0472">Membrane</keyword>
<keyword evidence="9" id="KW-1185">Reference proteome</keyword>
<evidence type="ECO:0000259" key="6">
    <source>
        <dbReference type="PROSITE" id="PS50002"/>
    </source>
</evidence>
<dbReference type="Gene3D" id="2.30.30.40">
    <property type="entry name" value="SH3 Domains"/>
    <property type="match status" value="1"/>
</dbReference>
<dbReference type="PROSITE" id="PS50002">
    <property type="entry name" value="SH3"/>
    <property type="match status" value="1"/>
</dbReference>
<feature type="region of interest" description="Disordered" evidence="4">
    <location>
        <begin position="110"/>
        <end position="177"/>
    </location>
</feature>
<reference evidence="8 9" key="1">
    <citation type="submission" date="2024-11" db="EMBL/GenBank/DDBJ databases">
        <title>Chromosome-level genome assembly of the freshwater bivalve Anodonta woodiana.</title>
        <authorList>
            <person name="Chen X."/>
        </authorList>
    </citation>
    <scope>NUCLEOTIDE SEQUENCE [LARGE SCALE GENOMIC DNA]</scope>
    <source>
        <strain evidence="8">MN2024</strain>
        <tissue evidence="8">Gills</tissue>
    </source>
</reference>
<feature type="transmembrane region" description="Helical" evidence="5">
    <location>
        <begin position="383"/>
        <end position="408"/>
    </location>
</feature>
<name>A0ABD3UQ96_SINWO</name>
<dbReference type="PANTHER" id="PTHR13357">
    <property type="entry name" value="SH3 ADAPTER PROTEIN SPIN90 NCK INTERACTING PROTEIN WITH SH3 DOMAIN"/>
    <property type="match status" value="1"/>
</dbReference>
<protein>
    <recommendedName>
        <fullName evidence="10">NCK-interacting protein with SH3 domain</fullName>
    </recommendedName>
</protein>
<evidence type="ECO:0000259" key="7">
    <source>
        <dbReference type="PROSITE" id="PS51781"/>
    </source>
</evidence>
<dbReference type="InterPro" id="IPR036028">
    <property type="entry name" value="SH3-like_dom_sf"/>
</dbReference>
<feature type="compositionally biased region" description="Polar residues" evidence="4">
    <location>
        <begin position="118"/>
        <end position="127"/>
    </location>
</feature>
<keyword evidence="1 2" id="KW-0728">SH3 domain</keyword>
<evidence type="ECO:0000256" key="5">
    <source>
        <dbReference type="SAM" id="Phobius"/>
    </source>
</evidence>
<organism evidence="8 9">
    <name type="scientific">Sinanodonta woodiana</name>
    <name type="common">Chinese pond mussel</name>
    <name type="synonym">Anodonta woodiana</name>
    <dbReference type="NCBI Taxonomy" id="1069815"/>
    <lineage>
        <taxon>Eukaryota</taxon>
        <taxon>Metazoa</taxon>
        <taxon>Spiralia</taxon>
        <taxon>Lophotrochozoa</taxon>
        <taxon>Mollusca</taxon>
        <taxon>Bivalvia</taxon>
        <taxon>Autobranchia</taxon>
        <taxon>Heteroconchia</taxon>
        <taxon>Palaeoheterodonta</taxon>
        <taxon>Unionida</taxon>
        <taxon>Unionoidea</taxon>
        <taxon>Unionidae</taxon>
        <taxon>Unioninae</taxon>
        <taxon>Sinanodonta</taxon>
    </lineage>
</organism>
<dbReference type="Pfam" id="PF09431">
    <property type="entry name" value="SPIN90_LRD"/>
    <property type="match status" value="1"/>
</dbReference>
<evidence type="ECO:0000256" key="1">
    <source>
        <dbReference type="ARBA" id="ARBA00022443"/>
    </source>
</evidence>
<dbReference type="InterPro" id="IPR001452">
    <property type="entry name" value="SH3_domain"/>
</dbReference>
<keyword evidence="5" id="KW-0812">Transmembrane</keyword>
<dbReference type="PROSITE" id="PS51781">
    <property type="entry name" value="SH3B"/>
    <property type="match status" value="1"/>
</dbReference>
<evidence type="ECO:0000313" key="8">
    <source>
        <dbReference type="EMBL" id="KAL3851691.1"/>
    </source>
</evidence>
<keyword evidence="5" id="KW-1133">Transmembrane helix</keyword>
<sequence>MYRALYNYNTDMQGYLTFKTGDQFTVLDTKFNDWLLVQNGYGEIGYVPKNYVTKDEASQSEVLKSIDRAIEAIHFQAVSNEGAYTQKQRENLNKLIQHRKNVTEALREENHHKLPATSPVSPQSPTAKSGKHQTDGTHEDSLKQQAIQEKRSGETKESKRASKKRAAPAPPSETNYCQEQITPNATNMEDGVTQTDLPKETIETASSPFKQHSELLTFSPQKSLNSTYHVDISSLLVPPHLGADLVEEVRRNTMLSYEKSITAVETVIGMIGFRIPEISPVLDKILSTFHEKKESSEEDTSHDLVRLNELFRELKSRKDDSQQRSWALHEDEVLILRLLQELLSILENAKKSTSRKALASSNYECVYELVQYYQMETRVKLRLLLLQVFGAMCGLDVMVISVLLYSVLTTELAKEIQASVNDVQRVSYTGLVLMMIFSTGEAVPANLHDHLNEDFVGFLFDVMENPPTPEFDDQATDILVNLILAFNLHFQEVKDNIVMNVLASKGTMKVFTEKLLLLINRGVDPVWMFDFEPKPPNSLLKFLEDMYSQPATACLLYTNDMRVLLDIIIRNLTDLTSGDKVRTSYLYLTQLIVTNSDYREDCHRLEDLRKTLNKILQEEEGSHIDKDTVHFIFQSCDIFS</sequence>
<proteinExistence type="predicted"/>
<gene>
    <name evidence="8" type="ORF">ACJMK2_015418</name>
</gene>
<accession>A0ABD3UQ96</accession>
<evidence type="ECO:0000256" key="3">
    <source>
        <dbReference type="SAM" id="Coils"/>
    </source>
</evidence>
<dbReference type="InterPro" id="IPR030125">
    <property type="entry name" value="SPIN90/Ldb17"/>
</dbReference>
<dbReference type="SMART" id="SM00326">
    <property type="entry name" value="SH3"/>
    <property type="match status" value="1"/>
</dbReference>
<feature type="domain" description="SH3b" evidence="7">
    <location>
        <begin position="1"/>
        <end position="56"/>
    </location>
</feature>
<dbReference type="EMBL" id="JBJQND010000015">
    <property type="protein sequence ID" value="KAL3851691.1"/>
    <property type="molecule type" value="Genomic_DNA"/>
</dbReference>
<keyword evidence="3" id="KW-0175">Coiled coil</keyword>
<evidence type="ECO:0000313" key="9">
    <source>
        <dbReference type="Proteomes" id="UP001634394"/>
    </source>
</evidence>
<dbReference type="SUPFAM" id="SSF50044">
    <property type="entry name" value="SH3-domain"/>
    <property type="match status" value="1"/>
</dbReference>